<accession>A0A9K3L4S6</accession>
<protein>
    <submittedName>
        <fullName evidence="2">Uncharacterized protein</fullName>
    </submittedName>
</protein>
<name>A0A9K3L4S6_9STRA</name>
<evidence type="ECO:0000313" key="2">
    <source>
        <dbReference type="EMBL" id="KAG7354816.1"/>
    </source>
</evidence>
<gene>
    <name evidence="2" type="ORF">IV203_004172</name>
</gene>
<feature type="region of interest" description="Disordered" evidence="1">
    <location>
        <begin position="77"/>
        <end position="97"/>
    </location>
</feature>
<keyword evidence="3" id="KW-1185">Reference proteome</keyword>
<proteinExistence type="predicted"/>
<dbReference type="EMBL" id="JAGRRH010000016">
    <property type="protein sequence ID" value="KAG7354816.1"/>
    <property type="molecule type" value="Genomic_DNA"/>
</dbReference>
<dbReference type="AlphaFoldDB" id="A0A9K3L4S6"/>
<reference evidence="2" key="2">
    <citation type="submission" date="2021-04" db="EMBL/GenBank/DDBJ databases">
        <authorList>
            <person name="Podell S."/>
        </authorList>
    </citation>
    <scope>NUCLEOTIDE SEQUENCE</scope>
    <source>
        <strain evidence="2">Hildebrandi</strain>
    </source>
</reference>
<dbReference type="Proteomes" id="UP000693970">
    <property type="component" value="Unassembled WGS sequence"/>
</dbReference>
<evidence type="ECO:0000256" key="1">
    <source>
        <dbReference type="SAM" id="MobiDB-lite"/>
    </source>
</evidence>
<comment type="caution">
    <text evidence="2">The sequence shown here is derived from an EMBL/GenBank/DDBJ whole genome shotgun (WGS) entry which is preliminary data.</text>
</comment>
<sequence>MFLRTHKFSKNNRSSDGTPIDVPCVALTLSNNFSTRKSPILSPDLSMETDPLYLLLPKTPPKMSEIHLLEIHIDLAGDSLNGEEPKKPRGSRQLTNRDYDEHLEACLTIASKNKQALAPLRERLQARRAECIP</sequence>
<organism evidence="2 3">
    <name type="scientific">Nitzschia inconspicua</name>
    <dbReference type="NCBI Taxonomy" id="303405"/>
    <lineage>
        <taxon>Eukaryota</taxon>
        <taxon>Sar</taxon>
        <taxon>Stramenopiles</taxon>
        <taxon>Ochrophyta</taxon>
        <taxon>Bacillariophyta</taxon>
        <taxon>Bacillariophyceae</taxon>
        <taxon>Bacillariophycidae</taxon>
        <taxon>Bacillariales</taxon>
        <taxon>Bacillariaceae</taxon>
        <taxon>Nitzschia</taxon>
    </lineage>
</organism>
<evidence type="ECO:0000313" key="3">
    <source>
        <dbReference type="Proteomes" id="UP000693970"/>
    </source>
</evidence>
<reference evidence="2" key="1">
    <citation type="journal article" date="2021" name="Sci. Rep.">
        <title>Diploid genomic architecture of Nitzschia inconspicua, an elite biomass production diatom.</title>
        <authorList>
            <person name="Oliver A."/>
            <person name="Podell S."/>
            <person name="Pinowska A."/>
            <person name="Traller J.C."/>
            <person name="Smith S.R."/>
            <person name="McClure R."/>
            <person name="Beliaev A."/>
            <person name="Bohutskyi P."/>
            <person name="Hill E.A."/>
            <person name="Rabines A."/>
            <person name="Zheng H."/>
            <person name="Allen L.Z."/>
            <person name="Kuo A."/>
            <person name="Grigoriev I.V."/>
            <person name="Allen A.E."/>
            <person name="Hazlebeck D."/>
            <person name="Allen E.E."/>
        </authorList>
    </citation>
    <scope>NUCLEOTIDE SEQUENCE</scope>
    <source>
        <strain evidence="2">Hildebrandi</strain>
    </source>
</reference>
<dbReference type="OrthoDB" id="7552853at2759"/>